<keyword evidence="3" id="KW-1185">Reference proteome</keyword>
<protein>
    <recommendedName>
        <fullName evidence="4">DNA topoisomerase IV</fullName>
    </recommendedName>
</protein>
<feature type="signal peptide" evidence="1">
    <location>
        <begin position="1"/>
        <end position="19"/>
    </location>
</feature>
<reference evidence="2 3" key="1">
    <citation type="submission" date="2024-06" db="EMBL/GenBank/DDBJ databases">
        <title>Pontibacter populi HYL7-15.</title>
        <authorList>
            <person name="Kim M.K."/>
        </authorList>
    </citation>
    <scope>NUCLEOTIDE SEQUENCE [LARGE SCALE GENOMIC DNA]</scope>
    <source>
        <strain evidence="2 3">HYL7-15</strain>
    </source>
</reference>
<dbReference type="EMBL" id="JBEOKT010000004">
    <property type="protein sequence ID" value="MER2996922.1"/>
    <property type="molecule type" value="Genomic_DNA"/>
</dbReference>
<evidence type="ECO:0000256" key="1">
    <source>
        <dbReference type="SAM" id="SignalP"/>
    </source>
</evidence>
<comment type="caution">
    <text evidence="2">The sequence shown here is derived from an EMBL/GenBank/DDBJ whole genome shotgun (WGS) entry which is preliminary data.</text>
</comment>
<evidence type="ECO:0000313" key="3">
    <source>
        <dbReference type="Proteomes" id="UP001476807"/>
    </source>
</evidence>
<dbReference type="Proteomes" id="UP001476807">
    <property type="component" value="Unassembled WGS sequence"/>
</dbReference>
<name>A0ABV1RRA8_9BACT</name>
<proteinExistence type="predicted"/>
<sequence length="129" mass="15106">MNIKLISLIMLSLYSFCFAKENNCKDFKKGTFELNSVDGSTHIITRTKNKQIERVGRTGSIFEFDIKWRDDCSYILYNRKMIKGVDEFSEYKIDTLYNKVIGVDGKNFKVLTTIKEFDFEVEAVMKKVK</sequence>
<evidence type="ECO:0008006" key="4">
    <source>
        <dbReference type="Google" id="ProtNLM"/>
    </source>
</evidence>
<organism evidence="2 3">
    <name type="scientific">Pontibacter populi</name>
    <dbReference type="NCBI Taxonomy" id="890055"/>
    <lineage>
        <taxon>Bacteria</taxon>
        <taxon>Pseudomonadati</taxon>
        <taxon>Bacteroidota</taxon>
        <taxon>Cytophagia</taxon>
        <taxon>Cytophagales</taxon>
        <taxon>Hymenobacteraceae</taxon>
        <taxon>Pontibacter</taxon>
    </lineage>
</organism>
<evidence type="ECO:0000313" key="2">
    <source>
        <dbReference type="EMBL" id="MER2996922.1"/>
    </source>
</evidence>
<gene>
    <name evidence="2" type="ORF">ABS362_05155</name>
</gene>
<dbReference type="RefSeq" id="WP_350411259.1">
    <property type="nucleotide sequence ID" value="NZ_JBEOKT010000004.1"/>
</dbReference>
<accession>A0ABV1RRA8</accession>
<feature type="chain" id="PRO_5046907703" description="DNA topoisomerase IV" evidence="1">
    <location>
        <begin position="20"/>
        <end position="129"/>
    </location>
</feature>
<keyword evidence="1" id="KW-0732">Signal</keyword>